<keyword evidence="2" id="KW-0732">Signal</keyword>
<comment type="caution">
    <text evidence="3">The sequence shown here is derived from an EMBL/GenBank/DDBJ whole genome shotgun (WGS) entry which is preliminary data.</text>
</comment>
<evidence type="ECO:0000313" key="4">
    <source>
        <dbReference type="Proteomes" id="UP000299102"/>
    </source>
</evidence>
<feature type="chain" id="PRO_5020027436" evidence="2">
    <location>
        <begin position="24"/>
        <end position="141"/>
    </location>
</feature>
<proteinExistence type="predicted"/>
<dbReference type="EMBL" id="BGZK01002873">
    <property type="protein sequence ID" value="GBP97116.1"/>
    <property type="molecule type" value="Genomic_DNA"/>
</dbReference>
<evidence type="ECO:0000313" key="3">
    <source>
        <dbReference type="EMBL" id="GBP97116.1"/>
    </source>
</evidence>
<reference evidence="3 4" key="1">
    <citation type="journal article" date="2019" name="Commun. Biol.">
        <title>The bagworm genome reveals a unique fibroin gene that provides high tensile strength.</title>
        <authorList>
            <person name="Kono N."/>
            <person name="Nakamura H."/>
            <person name="Ohtoshi R."/>
            <person name="Tomita M."/>
            <person name="Numata K."/>
            <person name="Arakawa K."/>
        </authorList>
    </citation>
    <scope>NUCLEOTIDE SEQUENCE [LARGE SCALE GENOMIC DNA]</scope>
</reference>
<sequence length="141" mass="15149">MKFSIFLLTICLSFILETYLVQSGLVSDFLHDAHEITHEVTNDVTSIVFPGNWREETQTPDTTSKNETENTSIKQLGEAAPEKSPEGSSGNKVPEPGTESSTVASQTASLSVSSAIIESQDTVTEAIMPTTTASSNGTREH</sequence>
<feature type="region of interest" description="Disordered" evidence="1">
    <location>
        <begin position="49"/>
        <end position="141"/>
    </location>
</feature>
<name>A0A4C2A8U6_EUMVA</name>
<evidence type="ECO:0000256" key="1">
    <source>
        <dbReference type="SAM" id="MobiDB-lite"/>
    </source>
</evidence>
<feature type="compositionally biased region" description="Polar residues" evidence="1">
    <location>
        <begin position="59"/>
        <end position="74"/>
    </location>
</feature>
<organism evidence="3 4">
    <name type="scientific">Eumeta variegata</name>
    <name type="common">Bagworm moth</name>
    <name type="synonym">Eumeta japonica</name>
    <dbReference type="NCBI Taxonomy" id="151549"/>
    <lineage>
        <taxon>Eukaryota</taxon>
        <taxon>Metazoa</taxon>
        <taxon>Ecdysozoa</taxon>
        <taxon>Arthropoda</taxon>
        <taxon>Hexapoda</taxon>
        <taxon>Insecta</taxon>
        <taxon>Pterygota</taxon>
        <taxon>Neoptera</taxon>
        <taxon>Endopterygota</taxon>
        <taxon>Lepidoptera</taxon>
        <taxon>Glossata</taxon>
        <taxon>Ditrysia</taxon>
        <taxon>Tineoidea</taxon>
        <taxon>Psychidae</taxon>
        <taxon>Oiketicinae</taxon>
        <taxon>Eumeta</taxon>
    </lineage>
</organism>
<feature type="compositionally biased region" description="Polar residues" evidence="1">
    <location>
        <begin position="98"/>
        <end position="141"/>
    </location>
</feature>
<gene>
    <name evidence="3" type="ORF">EVAR_68311_1</name>
</gene>
<dbReference type="AlphaFoldDB" id="A0A4C2A8U6"/>
<evidence type="ECO:0000256" key="2">
    <source>
        <dbReference type="SAM" id="SignalP"/>
    </source>
</evidence>
<accession>A0A4C2A8U6</accession>
<keyword evidence="4" id="KW-1185">Reference proteome</keyword>
<protein>
    <submittedName>
        <fullName evidence="3">Uncharacterized protein</fullName>
    </submittedName>
</protein>
<feature type="signal peptide" evidence="2">
    <location>
        <begin position="1"/>
        <end position="23"/>
    </location>
</feature>
<dbReference type="Proteomes" id="UP000299102">
    <property type="component" value="Unassembled WGS sequence"/>
</dbReference>